<dbReference type="InterPro" id="IPR052640">
    <property type="entry name" value="Gemin-5"/>
</dbReference>
<dbReference type="PANTHER" id="PTHR46362">
    <property type="entry name" value="GEM-ASSOCIATED PROTEIN 5"/>
    <property type="match status" value="1"/>
</dbReference>
<accession>A0A2I0U2D5</accession>
<sequence>MAAVRVLPASPNWYSSRCSDTSSDGRLFGFAARHRICLLDVGGGAPAFYGELIGHTDRISGFAFCHCPGQSSLCASSSDDGSVQIWDTESLAPVAEYSLHQVGAPPVAEYSLHHRWVGYKDGMVVIIDISRKREVLHRLRGHDDEIHCLAWCPVLGEEKLSAWQDELQVVPSEGGKVPNGELTQDTTTKKGCYLASGSKDQTIRVWSCTRGRSVMTLKLPPTKRRGGAVDPAVKERIWLTLHWPSGRPTEILSWHPTKEGCLAFGTDDGKVGIFDTFSSSAKNKPPQISSTYHKKTVYTLAWGPPTPPLSSEGEGEQPSVTLYSCAGEGIVFQHNPWKLNGEANDINKVIRDTNSIKNSLAMSGLPKEHKEIKVLLESGQTSFETFH</sequence>
<dbReference type="OrthoDB" id="7326421at2759"/>
<dbReference type="GO" id="GO:0032797">
    <property type="term" value="C:SMN complex"/>
    <property type="evidence" value="ECO:0007669"/>
    <property type="project" value="TreeGrafter"/>
</dbReference>
<dbReference type="GO" id="GO:0005634">
    <property type="term" value="C:nucleus"/>
    <property type="evidence" value="ECO:0007669"/>
    <property type="project" value="TreeGrafter"/>
</dbReference>
<feature type="repeat" description="WD" evidence="3">
    <location>
        <begin position="193"/>
        <end position="216"/>
    </location>
</feature>
<dbReference type="GO" id="GO:0003730">
    <property type="term" value="F:mRNA 3'-UTR binding"/>
    <property type="evidence" value="ECO:0007669"/>
    <property type="project" value="TreeGrafter"/>
</dbReference>
<reference evidence="5" key="1">
    <citation type="submission" date="2017-11" db="EMBL/GenBank/DDBJ databases">
        <authorList>
            <person name="Lima N.C."/>
            <person name="Parody-Merino A.M."/>
            <person name="Battley P.F."/>
            <person name="Fidler A.E."/>
            <person name="Prosdocimi F."/>
        </authorList>
    </citation>
    <scope>NUCLEOTIDE SEQUENCE [LARGE SCALE GENOMIC DNA]</scope>
</reference>
<proteinExistence type="predicted"/>
<dbReference type="Gene3D" id="2.130.10.10">
    <property type="entry name" value="YVTN repeat-like/Quinoprotein amine dehydrogenase"/>
    <property type="match status" value="3"/>
</dbReference>
<dbReference type="InterPro" id="IPR015943">
    <property type="entry name" value="WD40/YVTN_repeat-like_dom_sf"/>
</dbReference>
<dbReference type="Pfam" id="PF00400">
    <property type="entry name" value="WD40"/>
    <property type="match status" value="2"/>
</dbReference>
<evidence type="ECO:0000256" key="2">
    <source>
        <dbReference type="ARBA" id="ARBA00022737"/>
    </source>
</evidence>
<dbReference type="SUPFAM" id="SSF50978">
    <property type="entry name" value="WD40 repeat-like"/>
    <property type="match status" value="1"/>
</dbReference>
<feature type="repeat" description="WD" evidence="3">
    <location>
        <begin position="52"/>
        <end position="96"/>
    </location>
</feature>
<dbReference type="PANTHER" id="PTHR46362:SF1">
    <property type="entry name" value="GEM-ASSOCIATED PROTEIN 5"/>
    <property type="match status" value="1"/>
</dbReference>
<evidence type="ECO:0000256" key="1">
    <source>
        <dbReference type="ARBA" id="ARBA00022574"/>
    </source>
</evidence>
<keyword evidence="5" id="KW-1185">Reference proteome</keyword>
<keyword evidence="1 3" id="KW-0853">WD repeat</keyword>
<reference evidence="5" key="2">
    <citation type="submission" date="2017-12" db="EMBL/GenBank/DDBJ databases">
        <title>Genome sequence of the Bar-tailed Godwit (Limosa lapponica baueri).</title>
        <authorList>
            <person name="Lima N.C.B."/>
            <person name="Parody-Merino A.M."/>
            <person name="Battley P.F."/>
            <person name="Fidler A.E."/>
            <person name="Prosdocimi F."/>
        </authorList>
    </citation>
    <scope>NUCLEOTIDE SEQUENCE [LARGE SCALE GENOMIC DNA]</scope>
</reference>
<keyword evidence="2" id="KW-0677">Repeat</keyword>
<dbReference type="AlphaFoldDB" id="A0A2I0U2D5"/>
<dbReference type="PROSITE" id="PS50082">
    <property type="entry name" value="WD_REPEATS_2"/>
    <property type="match status" value="2"/>
</dbReference>
<gene>
    <name evidence="4" type="ORF">llap_9462</name>
</gene>
<dbReference type="EMBL" id="KZ506311">
    <property type="protein sequence ID" value="PKU40236.1"/>
    <property type="molecule type" value="Genomic_DNA"/>
</dbReference>
<organism evidence="4 5">
    <name type="scientific">Limosa lapponica baueri</name>
    <dbReference type="NCBI Taxonomy" id="1758121"/>
    <lineage>
        <taxon>Eukaryota</taxon>
        <taxon>Metazoa</taxon>
        <taxon>Chordata</taxon>
        <taxon>Craniata</taxon>
        <taxon>Vertebrata</taxon>
        <taxon>Euteleostomi</taxon>
        <taxon>Archelosauria</taxon>
        <taxon>Archosauria</taxon>
        <taxon>Dinosauria</taxon>
        <taxon>Saurischia</taxon>
        <taxon>Theropoda</taxon>
        <taxon>Coelurosauria</taxon>
        <taxon>Aves</taxon>
        <taxon>Neognathae</taxon>
        <taxon>Neoaves</taxon>
        <taxon>Charadriiformes</taxon>
        <taxon>Scolopacidae</taxon>
        <taxon>Limosa</taxon>
    </lineage>
</organism>
<protein>
    <submittedName>
        <fullName evidence="4">Gem-associated protein 5</fullName>
    </submittedName>
</protein>
<dbReference type="SMART" id="SM00320">
    <property type="entry name" value="WD40"/>
    <property type="match status" value="4"/>
</dbReference>
<evidence type="ECO:0000313" key="5">
    <source>
        <dbReference type="Proteomes" id="UP000233556"/>
    </source>
</evidence>
<dbReference type="InterPro" id="IPR019775">
    <property type="entry name" value="WD40_repeat_CS"/>
</dbReference>
<dbReference type="InterPro" id="IPR001680">
    <property type="entry name" value="WD40_rpt"/>
</dbReference>
<name>A0A2I0U2D5_LIMLA</name>
<dbReference type="Proteomes" id="UP000233556">
    <property type="component" value="Unassembled WGS sequence"/>
</dbReference>
<dbReference type="GO" id="GO:0000387">
    <property type="term" value="P:spliceosomal snRNP assembly"/>
    <property type="evidence" value="ECO:0007669"/>
    <property type="project" value="TreeGrafter"/>
</dbReference>
<dbReference type="InterPro" id="IPR036322">
    <property type="entry name" value="WD40_repeat_dom_sf"/>
</dbReference>
<dbReference type="PROSITE" id="PS00678">
    <property type="entry name" value="WD_REPEATS_1"/>
    <property type="match status" value="1"/>
</dbReference>
<evidence type="ECO:0000256" key="3">
    <source>
        <dbReference type="PROSITE-ProRule" id="PRU00221"/>
    </source>
</evidence>
<evidence type="ECO:0000313" key="4">
    <source>
        <dbReference type="EMBL" id="PKU40236.1"/>
    </source>
</evidence>